<sequence length="118" mass="13384">SIAKDLPQLEDLCITNCGVEKIVSKGEGVEEHSVRFEFPQVSSLEIVAWEHLRLIQGNEQPVLLVEEVIPKLEELELIDFGDMDQFPSALFQDIKVLVVRGGTRSSIFPFVRRFCNLD</sequence>
<keyword evidence="2" id="KW-1185">Reference proteome</keyword>
<accession>A0A7J8YP71</accession>
<protein>
    <submittedName>
        <fullName evidence="1">Uncharacterized protein</fullName>
    </submittedName>
</protein>
<reference evidence="1 2" key="1">
    <citation type="journal article" date="2019" name="Genome Biol. Evol.">
        <title>Insights into the evolution of the New World diploid cottons (Gossypium, subgenus Houzingenia) based on genome sequencing.</title>
        <authorList>
            <person name="Grover C.E."/>
            <person name="Arick M.A. 2nd"/>
            <person name="Thrash A."/>
            <person name="Conover J.L."/>
            <person name="Sanders W.S."/>
            <person name="Peterson D.G."/>
            <person name="Frelichowski J.E."/>
            <person name="Scheffler J.A."/>
            <person name="Scheffler B.E."/>
            <person name="Wendel J.F."/>
        </authorList>
    </citation>
    <scope>NUCLEOTIDE SEQUENCE [LARGE SCALE GENOMIC DNA]</scope>
    <source>
        <strain evidence="1">185</strain>
        <tissue evidence="1">Leaf</tissue>
    </source>
</reference>
<dbReference type="AlphaFoldDB" id="A0A7J8YP71"/>
<feature type="non-terminal residue" evidence="1">
    <location>
        <position position="1"/>
    </location>
</feature>
<dbReference type="Proteomes" id="UP000593577">
    <property type="component" value="Unassembled WGS sequence"/>
</dbReference>
<organism evidence="1 2">
    <name type="scientific">Gossypium aridum</name>
    <name type="common">American cotton</name>
    <name type="synonym">Erioxylum aridum</name>
    <dbReference type="NCBI Taxonomy" id="34290"/>
    <lineage>
        <taxon>Eukaryota</taxon>
        <taxon>Viridiplantae</taxon>
        <taxon>Streptophyta</taxon>
        <taxon>Embryophyta</taxon>
        <taxon>Tracheophyta</taxon>
        <taxon>Spermatophyta</taxon>
        <taxon>Magnoliopsida</taxon>
        <taxon>eudicotyledons</taxon>
        <taxon>Gunneridae</taxon>
        <taxon>Pentapetalae</taxon>
        <taxon>rosids</taxon>
        <taxon>malvids</taxon>
        <taxon>Malvales</taxon>
        <taxon>Malvaceae</taxon>
        <taxon>Malvoideae</taxon>
        <taxon>Gossypium</taxon>
    </lineage>
</organism>
<name>A0A7J8YP71_GOSAI</name>
<proteinExistence type="predicted"/>
<evidence type="ECO:0000313" key="1">
    <source>
        <dbReference type="EMBL" id="MBA0701396.1"/>
    </source>
</evidence>
<gene>
    <name evidence="1" type="ORF">Goari_005488</name>
</gene>
<dbReference type="EMBL" id="JABFAA010255821">
    <property type="protein sequence ID" value="MBA0701396.1"/>
    <property type="molecule type" value="Genomic_DNA"/>
</dbReference>
<comment type="caution">
    <text evidence="1">The sequence shown here is derived from an EMBL/GenBank/DDBJ whole genome shotgun (WGS) entry which is preliminary data.</text>
</comment>
<evidence type="ECO:0000313" key="2">
    <source>
        <dbReference type="Proteomes" id="UP000593577"/>
    </source>
</evidence>
<feature type="non-terminal residue" evidence="1">
    <location>
        <position position="118"/>
    </location>
</feature>